<feature type="compositionally biased region" description="Basic and acidic residues" evidence="1">
    <location>
        <begin position="7"/>
        <end position="16"/>
    </location>
</feature>
<feature type="compositionally biased region" description="Basic and acidic residues" evidence="1">
    <location>
        <begin position="139"/>
        <end position="156"/>
    </location>
</feature>
<feature type="region of interest" description="Disordered" evidence="1">
    <location>
        <begin position="1"/>
        <end position="112"/>
    </location>
</feature>
<dbReference type="Proteomes" id="UP000053260">
    <property type="component" value="Unassembled WGS sequence"/>
</dbReference>
<dbReference type="AlphaFoldDB" id="A0A117RYP1"/>
<protein>
    <submittedName>
        <fullName evidence="2">Uncharacterized protein</fullName>
    </submittedName>
</protein>
<name>A0A117RYP1_9ACTN</name>
<sequence>MLGVVVGEEHPADHGVHIQQQCPDQQETQRSGKALADGHDHDPQLGQETRRARHPGQPEQPQHGGVLTGERQESHGDDEQVEHVPRIAEEVLGAVGVGGGPQQDLGGERGEEGKLCGVKDAVPFVHDAGVGFDAQQRGVARDKAEDGGGERRRVHDAAAVVGQGVP</sequence>
<evidence type="ECO:0000313" key="3">
    <source>
        <dbReference type="Proteomes" id="UP000053260"/>
    </source>
</evidence>
<accession>A0A117RYP1</accession>
<evidence type="ECO:0000256" key="1">
    <source>
        <dbReference type="SAM" id="MobiDB-lite"/>
    </source>
</evidence>
<gene>
    <name evidence="2" type="ORF">AQJ91_34145</name>
</gene>
<keyword evidence="3" id="KW-1185">Reference proteome</keyword>
<dbReference type="EMBL" id="LMXB01000083">
    <property type="protein sequence ID" value="KUO16837.1"/>
    <property type="molecule type" value="Genomic_DNA"/>
</dbReference>
<organism evidence="2 3">
    <name type="scientific">Streptomyces dysideae</name>
    <dbReference type="NCBI Taxonomy" id="909626"/>
    <lineage>
        <taxon>Bacteria</taxon>
        <taxon>Bacillati</taxon>
        <taxon>Actinomycetota</taxon>
        <taxon>Actinomycetes</taxon>
        <taxon>Kitasatosporales</taxon>
        <taxon>Streptomycetaceae</taxon>
        <taxon>Streptomyces</taxon>
    </lineage>
</organism>
<evidence type="ECO:0000313" key="2">
    <source>
        <dbReference type="EMBL" id="KUO16837.1"/>
    </source>
</evidence>
<proteinExistence type="predicted"/>
<feature type="compositionally biased region" description="Basic and acidic residues" evidence="1">
    <location>
        <begin position="70"/>
        <end position="89"/>
    </location>
</feature>
<reference evidence="2 3" key="1">
    <citation type="submission" date="2015-10" db="EMBL/GenBank/DDBJ databases">
        <title>Draft genome sequence of Streptomyces sp. RV15, isolated from a marine sponge.</title>
        <authorList>
            <person name="Ruckert C."/>
            <person name="Abdelmohsen U.R."/>
            <person name="Winkler A."/>
            <person name="Hentschel U."/>
            <person name="Kalinowski J."/>
            <person name="Kampfer P."/>
            <person name="Glaeser S."/>
        </authorList>
    </citation>
    <scope>NUCLEOTIDE SEQUENCE [LARGE SCALE GENOMIC DNA]</scope>
    <source>
        <strain evidence="2 3">RV15</strain>
    </source>
</reference>
<feature type="compositionally biased region" description="Polar residues" evidence="1">
    <location>
        <begin position="18"/>
        <end position="31"/>
    </location>
</feature>
<comment type="caution">
    <text evidence="2">The sequence shown here is derived from an EMBL/GenBank/DDBJ whole genome shotgun (WGS) entry which is preliminary data.</text>
</comment>
<feature type="region of interest" description="Disordered" evidence="1">
    <location>
        <begin position="136"/>
        <end position="166"/>
    </location>
</feature>